<sequence length="1102" mass="119456">MVEMLPESWGAGSSGKSYAMLEPGAGLVVRDLQLRAAGGGQLNAYTLTLWFRVPQLPWKSDRLIVLDIPRSLDDPSNFDVPEEEQKTGKVFIWKNGNIAPEGMHNPRVLSRRKREKIAGARSSPATQVAGEWQLRFTITSDDGAAGVPLPQGAQQEVSERMPFPVPPDDGSAAVPPAAGEDPASRAPDDGLMFSMQITCDPRSGGVRVRPARGRRSADGSGEEVFKVMLPIGAERHKVIEDTFGGDYGGNERMLTDALWKDYLEHAIDVTGRSWEALGWRNVQHFRAIVGRKGDEVPIAIRQTEQAASAIAEVVRGLSLFQREPEVIEDRICAEVPKEGDMVRLSPNSTDTHFYDVFPYGALDKEGTMTGELEQFLSYDPSRALVWSPSTKDRQRATYYRIWNLERANGGKDDAQVLTDEDWLALPSTRANYVALQKAPPQNPIRKSAGWTARGRLDLQSLLLDVEGDDGCPAAYVDAALSAEEGKVPTLTGTWRAEDGSHGTVEGCKVLRESRLGGIWHFEVQSGGEPMDHAFNAWMTAHPAGAEADALASHTLRVSGVALAGPMLAEGGGKRPIVSGSFAALSRQLEFELRGGDARWSGGSFKGELAADQAFRGTWRHGDKTGRWLARHIGTRAVNASLRPRIDEGSRWDSKRCVVKIGLEKSGRRPVQGDKVKLSKMYKFYDGEGMCLKPGQIGKLVTDDRTTTPFLVEAPGGNTDWYADGAIVVVEDNDDSAMTPLGDSLEGAALFSRFPVREGTWYAEVEVLKLGKSQPCVGWGVIKKNPKKAERAAVIGGKTHVKLDIGEGAPKKKRKSKDDGKFPLTIFVLGLPKVEAGDEAEEKREEIMVPLAKLLDPHGPNERLMLFGEGGATEGVAAATFQETAAMDAATKALGGATFEGSNVLQVMNFGEFAKTQGDETSAKWCTALEEKQQEKQHGGGEGGEAEEKDGEKEKVDAEEEGGKSEDAAAKEGGEATKAAAEEEEEEAEEKDGKCKDDDAEAEEKDAESKEKNGEQPKKTDDEEEEGEGDEEDGDGGEDAADDVLWRNGESFGAPWMEGDIIGVLLTCGTASASSRSRSTAPSCRPSDRPLRYSSRPTRPCRS</sequence>
<dbReference type="EMBL" id="CAUYUJ010016630">
    <property type="protein sequence ID" value="CAK0867313.1"/>
    <property type="molecule type" value="Genomic_DNA"/>
</dbReference>
<feature type="region of interest" description="Disordered" evidence="1">
    <location>
        <begin position="1070"/>
        <end position="1102"/>
    </location>
</feature>
<protein>
    <submittedName>
        <fullName evidence="2">Uncharacterized protein</fullName>
    </submittedName>
</protein>
<proteinExistence type="predicted"/>
<accession>A0ABN9V637</accession>
<organism evidence="2 3">
    <name type="scientific">Prorocentrum cordatum</name>
    <dbReference type="NCBI Taxonomy" id="2364126"/>
    <lineage>
        <taxon>Eukaryota</taxon>
        <taxon>Sar</taxon>
        <taxon>Alveolata</taxon>
        <taxon>Dinophyceae</taxon>
        <taxon>Prorocentrales</taxon>
        <taxon>Prorocentraceae</taxon>
        <taxon>Prorocentrum</taxon>
    </lineage>
</organism>
<feature type="compositionally biased region" description="Basic and acidic residues" evidence="1">
    <location>
        <begin position="949"/>
        <end position="974"/>
    </location>
</feature>
<evidence type="ECO:0000256" key="1">
    <source>
        <dbReference type="SAM" id="MobiDB-lite"/>
    </source>
</evidence>
<dbReference type="Proteomes" id="UP001189429">
    <property type="component" value="Unassembled WGS sequence"/>
</dbReference>
<name>A0ABN9V637_9DINO</name>
<feature type="compositionally biased region" description="Acidic residues" evidence="1">
    <location>
        <begin position="1021"/>
        <end position="1041"/>
    </location>
</feature>
<gene>
    <name evidence="2" type="ORF">PCOR1329_LOCUS54288</name>
</gene>
<evidence type="ECO:0000313" key="2">
    <source>
        <dbReference type="EMBL" id="CAK0867313.1"/>
    </source>
</evidence>
<feature type="compositionally biased region" description="Low complexity" evidence="1">
    <location>
        <begin position="1070"/>
        <end position="1084"/>
    </location>
</feature>
<comment type="caution">
    <text evidence="2">The sequence shown here is derived from an EMBL/GenBank/DDBJ whole genome shotgun (WGS) entry which is preliminary data.</text>
</comment>
<feature type="region of interest" description="Disordered" evidence="1">
    <location>
        <begin position="931"/>
        <end position="1054"/>
    </location>
</feature>
<feature type="region of interest" description="Disordered" evidence="1">
    <location>
        <begin position="141"/>
        <end position="189"/>
    </location>
</feature>
<feature type="compositionally biased region" description="Basic and acidic residues" evidence="1">
    <location>
        <begin position="1006"/>
        <end position="1020"/>
    </location>
</feature>
<evidence type="ECO:0000313" key="3">
    <source>
        <dbReference type="Proteomes" id="UP001189429"/>
    </source>
</evidence>
<reference evidence="2" key="1">
    <citation type="submission" date="2023-10" db="EMBL/GenBank/DDBJ databases">
        <authorList>
            <person name="Chen Y."/>
            <person name="Shah S."/>
            <person name="Dougan E. K."/>
            <person name="Thang M."/>
            <person name="Chan C."/>
        </authorList>
    </citation>
    <scope>NUCLEOTIDE SEQUENCE [LARGE SCALE GENOMIC DNA]</scope>
</reference>
<keyword evidence="3" id="KW-1185">Reference proteome</keyword>